<dbReference type="InterPro" id="IPR011041">
    <property type="entry name" value="Quinoprot_gluc/sorb_DH_b-prop"/>
</dbReference>
<proteinExistence type="predicted"/>
<dbReference type="AlphaFoldDB" id="A0A5C5U0M3"/>
<keyword evidence="1" id="KW-0732">Signal</keyword>
<feature type="signal peptide" evidence="1">
    <location>
        <begin position="1"/>
        <end position="28"/>
    </location>
</feature>
<organism evidence="3 4">
    <name type="scientific">Luteimonas marina</name>
    <dbReference type="NCBI Taxonomy" id="488485"/>
    <lineage>
        <taxon>Bacteria</taxon>
        <taxon>Pseudomonadati</taxon>
        <taxon>Pseudomonadota</taxon>
        <taxon>Gammaproteobacteria</taxon>
        <taxon>Lysobacterales</taxon>
        <taxon>Lysobacteraceae</taxon>
        <taxon>Luteimonas</taxon>
    </lineage>
</organism>
<reference evidence="3 4" key="1">
    <citation type="journal article" date="2008" name="Int. J. Syst. Evol. Microbiol.">
        <title>Luteimonas marina sp. nov., isolated from seawater.</title>
        <authorList>
            <person name="Baik K.S."/>
            <person name="Park S.C."/>
            <person name="Kim M.S."/>
            <person name="Kim E.M."/>
            <person name="Park C."/>
            <person name="Chun J."/>
            <person name="Seong C.N."/>
        </authorList>
    </citation>
    <scope>NUCLEOTIDE SEQUENCE [LARGE SCALE GENOMIC DNA]</scope>
    <source>
        <strain evidence="3 4">FR1330</strain>
    </source>
</reference>
<dbReference type="InterPro" id="IPR011042">
    <property type="entry name" value="6-blade_b-propeller_TolB-like"/>
</dbReference>
<dbReference type="PANTHER" id="PTHR19328">
    <property type="entry name" value="HEDGEHOG-INTERACTING PROTEIN"/>
    <property type="match status" value="1"/>
</dbReference>
<gene>
    <name evidence="3" type="ORF">FQY83_11730</name>
</gene>
<dbReference type="PANTHER" id="PTHR19328:SF75">
    <property type="entry name" value="ALDOSE SUGAR DEHYDROGENASE YLII"/>
    <property type="match status" value="1"/>
</dbReference>
<dbReference type="EMBL" id="VOHK01000005">
    <property type="protein sequence ID" value="TWT19437.1"/>
    <property type="molecule type" value="Genomic_DNA"/>
</dbReference>
<dbReference type="Pfam" id="PF07995">
    <property type="entry name" value="GSDH"/>
    <property type="match status" value="1"/>
</dbReference>
<evidence type="ECO:0000256" key="1">
    <source>
        <dbReference type="SAM" id="SignalP"/>
    </source>
</evidence>
<evidence type="ECO:0000259" key="2">
    <source>
        <dbReference type="Pfam" id="PF07995"/>
    </source>
</evidence>
<feature type="domain" description="Glucose/Sorbosone dehydrogenase" evidence="2">
    <location>
        <begin position="60"/>
        <end position="389"/>
    </location>
</feature>
<dbReference type="InterPro" id="IPR012938">
    <property type="entry name" value="Glc/Sorbosone_DH"/>
</dbReference>
<dbReference type="Proteomes" id="UP000319980">
    <property type="component" value="Unassembled WGS sequence"/>
</dbReference>
<sequence length="394" mass="41564">MHRSALTTTLLSLALLTACNAGSSTAPAAQTEDATVPAAVQQARETRAIGPFTAETVASFDEPWALGFLPDGRLLVSEKPGTLKLVDVATGHAGEVTGVPQVAYGGQGGFGDVVPHPQFASNGRVYISYAEAGDGNTAGAAVARATLVTDDAGGGALEGVEVIWRQVPKVSGQGHYGHRIAFGDDGKLWIASGERQKFDPAQDMASNLGKVLRFNDDGSVPADNPFAGQGEVAAQVWSLGHRNPLGIAFDGNGQLWDIEMGPKGGDELNKVERGANYGYPIVSNGDHYDGRPIPDHDTRPEFSTPAITWTPVISPSSLIFYSGDVFPEWKGNAFAGGLSSQSLVRIQFEGDRAWEAERFEMGARIRGVRQGPDGALWVIEDGKGGRLLKLTPKG</sequence>
<dbReference type="RefSeq" id="WP_146388552.1">
    <property type="nucleotide sequence ID" value="NZ_VOHK01000005.1"/>
</dbReference>
<accession>A0A5C5U0M3</accession>
<evidence type="ECO:0000313" key="3">
    <source>
        <dbReference type="EMBL" id="TWT19437.1"/>
    </source>
</evidence>
<keyword evidence="4" id="KW-1185">Reference proteome</keyword>
<comment type="caution">
    <text evidence="3">The sequence shown here is derived from an EMBL/GenBank/DDBJ whole genome shotgun (WGS) entry which is preliminary data.</text>
</comment>
<dbReference type="SUPFAM" id="SSF50952">
    <property type="entry name" value="Soluble quinoprotein glucose dehydrogenase"/>
    <property type="match status" value="1"/>
</dbReference>
<dbReference type="Gene3D" id="2.120.10.30">
    <property type="entry name" value="TolB, C-terminal domain"/>
    <property type="match status" value="1"/>
</dbReference>
<protein>
    <submittedName>
        <fullName evidence="3">PQQ-dependent sugar dehydrogenase</fullName>
    </submittedName>
</protein>
<name>A0A5C5U0M3_9GAMM</name>
<dbReference type="PROSITE" id="PS51257">
    <property type="entry name" value="PROKAR_LIPOPROTEIN"/>
    <property type="match status" value="1"/>
</dbReference>
<feature type="chain" id="PRO_5023130954" evidence="1">
    <location>
        <begin position="29"/>
        <end position="394"/>
    </location>
</feature>
<dbReference type="OrthoDB" id="9770043at2"/>
<evidence type="ECO:0000313" key="4">
    <source>
        <dbReference type="Proteomes" id="UP000319980"/>
    </source>
</evidence>